<keyword evidence="1" id="KW-1133">Transmembrane helix</keyword>
<gene>
    <name evidence="2" type="ORF">AMON00008_LOCUS16371</name>
</gene>
<reference evidence="2" key="1">
    <citation type="submission" date="2021-01" db="EMBL/GenBank/DDBJ databases">
        <authorList>
            <person name="Corre E."/>
            <person name="Pelletier E."/>
            <person name="Niang G."/>
            <person name="Scheremetjew M."/>
            <person name="Finn R."/>
            <person name="Kale V."/>
            <person name="Holt S."/>
            <person name="Cochrane G."/>
            <person name="Meng A."/>
            <person name="Brown T."/>
            <person name="Cohen L."/>
        </authorList>
    </citation>
    <scope>NUCLEOTIDE SEQUENCE</scope>
    <source>
        <strain evidence="2">CCMP3105</strain>
    </source>
</reference>
<feature type="transmembrane region" description="Helical" evidence="1">
    <location>
        <begin position="126"/>
        <end position="147"/>
    </location>
</feature>
<evidence type="ECO:0000313" key="2">
    <source>
        <dbReference type="EMBL" id="CAE4576751.1"/>
    </source>
</evidence>
<keyword evidence="1" id="KW-0472">Membrane</keyword>
<proteinExistence type="predicted"/>
<keyword evidence="1" id="KW-0812">Transmembrane</keyword>
<sequence length="152" mass="16178">MVQVGPEPIGPAVQLGRPVVQGTPVVLPSQPLPRMQATVVRVASPQGGHPPELVFVRAPPPEAMGAPTGRAHLEARRAPYYHDSQDTACLQIGTLYACCCPCGLCVGCTLWSMYKDRPLDSPQRLWSQYALGAGVFNLACNLAATAVRTLAM</sequence>
<feature type="transmembrane region" description="Helical" evidence="1">
    <location>
        <begin position="94"/>
        <end position="114"/>
    </location>
</feature>
<protein>
    <submittedName>
        <fullName evidence="2">Uncharacterized protein</fullName>
    </submittedName>
</protein>
<evidence type="ECO:0000256" key="1">
    <source>
        <dbReference type="SAM" id="Phobius"/>
    </source>
</evidence>
<organism evidence="2">
    <name type="scientific">Alexandrium monilatum</name>
    <dbReference type="NCBI Taxonomy" id="311494"/>
    <lineage>
        <taxon>Eukaryota</taxon>
        <taxon>Sar</taxon>
        <taxon>Alveolata</taxon>
        <taxon>Dinophyceae</taxon>
        <taxon>Gonyaulacales</taxon>
        <taxon>Pyrocystaceae</taxon>
        <taxon>Alexandrium</taxon>
    </lineage>
</organism>
<name>A0A7S4QAK9_9DINO</name>
<accession>A0A7S4QAK9</accession>
<dbReference type="AlphaFoldDB" id="A0A7S4QAK9"/>
<dbReference type="EMBL" id="HBNR01024413">
    <property type="protein sequence ID" value="CAE4576751.1"/>
    <property type="molecule type" value="Transcribed_RNA"/>
</dbReference>